<reference evidence="3" key="1">
    <citation type="submission" date="2025-08" db="UniProtKB">
        <authorList>
            <consortium name="RefSeq"/>
        </authorList>
    </citation>
    <scope>IDENTIFICATION</scope>
    <source>
        <tissue evidence="3">Whole organism</tissue>
    </source>
</reference>
<keyword evidence="2" id="KW-1185">Reference proteome</keyword>
<dbReference type="OrthoDB" id="5985050at2759"/>
<feature type="domain" description="NACHT" evidence="1">
    <location>
        <begin position="105"/>
        <end position="227"/>
    </location>
</feature>
<dbReference type="InterPro" id="IPR027417">
    <property type="entry name" value="P-loop_NTPase"/>
</dbReference>
<evidence type="ECO:0000259" key="1">
    <source>
        <dbReference type="PROSITE" id="PS50837"/>
    </source>
</evidence>
<dbReference type="GeneID" id="108671447"/>
<organism evidence="2 3">
    <name type="scientific">Hyalella azteca</name>
    <name type="common">Amphipod</name>
    <dbReference type="NCBI Taxonomy" id="294128"/>
    <lineage>
        <taxon>Eukaryota</taxon>
        <taxon>Metazoa</taxon>
        <taxon>Ecdysozoa</taxon>
        <taxon>Arthropoda</taxon>
        <taxon>Crustacea</taxon>
        <taxon>Multicrustacea</taxon>
        <taxon>Malacostraca</taxon>
        <taxon>Eumalacostraca</taxon>
        <taxon>Peracarida</taxon>
        <taxon>Amphipoda</taxon>
        <taxon>Senticaudata</taxon>
        <taxon>Talitrida</taxon>
        <taxon>Talitroidea</taxon>
        <taxon>Hyalellidae</taxon>
        <taxon>Hyalella</taxon>
    </lineage>
</organism>
<dbReference type="InterPro" id="IPR007111">
    <property type="entry name" value="NACHT_NTPase"/>
</dbReference>
<dbReference type="Gene3D" id="3.40.50.300">
    <property type="entry name" value="P-loop containing nucleotide triphosphate hydrolases"/>
    <property type="match status" value="1"/>
</dbReference>
<dbReference type="RefSeq" id="XP_018014485.2">
    <property type="nucleotide sequence ID" value="XM_018158996.2"/>
</dbReference>
<protein>
    <submittedName>
        <fullName evidence="3">Uncharacterized protein LOC108671447</fullName>
    </submittedName>
</protein>
<dbReference type="PROSITE" id="PS50837">
    <property type="entry name" value="NACHT"/>
    <property type="match status" value="1"/>
</dbReference>
<evidence type="ECO:0000313" key="3">
    <source>
        <dbReference type="RefSeq" id="XP_018014485.2"/>
    </source>
</evidence>
<dbReference type="PANTHER" id="PTHR46844">
    <property type="entry name" value="SLR5058 PROTEIN"/>
    <property type="match status" value="1"/>
</dbReference>
<dbReference type="SUPFAM" id="SSF52540">
    <property type="entry name" value="P-loop containing nucleoside triphosphate hydrolases"/>
    <property type="match status" value="1"/>
</dbReference>
<proteinExistence type="predicted"/>
<sequence>MVRTAGEYYALKPDEVDELLQELDDEIKSEFSETKKEIARACFLLSSKGKEEVETRFLAFSEQVLLPSNVHVKLMDIFTFLDMARVEGNLEKSIPYKELFESGEKVIIVSGVTGAGKTTLLKTVALQYFNMINHETPTGLKDFEMLIYVECRNTEIKDFEQVIEHHFRVVCYEINIDKVIDALFHLKLLFLVDGFDEHNQNSKAVLTALFEKVWPRSNCRILITTRPHRVEELQHLLVVKNVTHAEYKLAPISDREKQIEFIRKYEKKFSGNNTQTITMSMSDCFSHLSLDVAAMLIEPISLLHFCSVFKHSPDIVTKWRTLHDVARDTLLLSKTIVKTKLCDKYVGDFNPLIDNIFLAIGEVALSYLQDGTLSFDGNVFQCQLKQCYAKLRDTKEFSDSKLMLILSSILKTQRSFFDTDETTYSFQHKSSQEYFAAHFVVKQLMRNIRLEEILPRDTAENQLQEVLLYVVQDLQSKSPETLTDSWSDFHAALRHAGLTNHEHWQAFMLRCPSVTNVARKAAELSFSHCKTWVISSDRTLNAVHLMISHKRPEKLNVKMLPMGLLNGLNGRRWDAVIKQYSGDLLLDLNSGINPYDPCDEVITRLEISRCKLVKFQGCVASSEAVRHVSSVSGSSTDMRLYLHSVAPDLGALQHKYQTLRVYTRPLASPAVPVPLPSPPAPSLTVEDPNSGHWTWEDVARTVVALAPLDKRYADLWLGKSLLKAAEEQRLLAALHECGVRTAQHGVTKCERKGFRATLHVTENAPVMEQP</sequence>
<evidence type="ECO:0000313" key="2">
    <source>
        <dbReference type="Proteomes" id="UP000694843"/>
    </source>
</evidence>
<name>A0A8B7NLE3_HYAAZ</name>
<dbReference type="Pfam" id="PF05729">
    <property type="entry name" value="NACHT"/>
    <property type="match status" value="1"/>
</dbReference>
<gene>
    <name evidence="3" type="primary">LOC108671447</name>
</gene>
<accession>A0A8B7NLE3</accession>
<dbReference type="PANTHER" id="PTHR46844:SF1">
    <property type="entry name" value="SLR5058 PROTEIN"/>
    <property type="match status" value="1"/>
</dbReference>
<dbReference type="AlphaFoldDB" id="A0A8B7NLE3"/>
<dbReference type="KEGG" id="hazt:108671447"/>
<dbReference type="Proteomes" id="UP000694843">
    <property type="component" value="Unplaced"/>
</dbReference>
<dbReference type="CDD" id="cd00267">
    <property type="entry name" value="ABC_ATPase"/>
    <property type="match status" value="1"/>
</dbReference>